<dbReference type="Proteomes" id="UP000245942">
    <property type="component" value="Unassembled WGS sequence"/>
</dbReference>
<accession>A0A316UH16</accession>
<feature type="compositionally biased region" description="Polar residues" evidence="1">
    <location>
        <begin position="220"/>
        <end position="230"/>
    </location>
</feature>
<evidence type="ECO:0000256" key="1">
    <source>
        <dbReference type="SAM" id="MobiDB-lite"/>
    </source>
</evidence>
<feature type="compositionally biased region" description="Low complexity" evidence="1">
    <location>
        <begin position="672"/>
        <end position="687"/>
    </location>
</feature>
<feature type="compositionally biased region" description="Low complexity" evidence="1">
    <location>
        <begin position="89"/>
        <end position="100"/>
    </location>
</feature>
<feature type="compositionally biased region" description="Low complexity" evidence="1">
    <location>
        <begin position="354"/>
        <end position="369"/>
    </location>
</feature>
<dbReference type="RefSeq" id="XP_025350383.1">
    <property type="nucleotide sequence ID" value="XM_025493798.1"/>
</dbReference>
<dbReference type="AlphaFoldDB" id="A0A316UH16"/>
<feature type="compositionally biased region" description="Polar residues" evidence="1">
    <location>
        <begin position="624"/>
        <end position="644"/>
    </location>
</feature>
<name>A0A316UH16_9BASI</name>
<feature type="compositionally biased region" description="Polar residues" evidence="1">
    <location>
        <begin position="336"/>
        <end position="346"/>
    </location>
</feature>
<feature type="compositionally biased region" description="Low complexity" evidence="1">
    <location>
        <begin position="168"/>
        <end position="189"/>
    </location>
</feature>
<evidence type="ECO:0000313" key="3">
    <source>
        <dbReference type="Proteomes" id="UP000245942"/>
    </source>
</evidence>
<protein>
    <submittedName>
        <fullName evidence="2">Uncharacterized protein</fullName>
    </submittedName>
</protein>
<dbReference type="OrthoDB" id="10692079at2759"/>
<feature type="compositionally biased region" description="Basic and acidic residues" evidence="1">
    <location>
        <begin position="814"/>
        <end position="823"/>
    </location>
</feature>
<feature type="compositionally biased region" description="Low complexity" evidence="1">
    <location>
        <begin position="651"/>
        <end position="664"/>
    </location>
</feature>
<feature type="region of interest" description="Disordered" evidence="1">
    <location>
        <begin position="319"/>
        <end position="374"/>
    </location>
</feature>
<dbReference type="EMBL" id="KZ819322">
    <property type="protein sequence ID" value="PWN23223.1"/>
    <property type="molecule type" value="Genomic_DNA"/>
</dbReference>
<organism evidence="2 3">
    <name type="scientific">Pseudomicrostroma glucosiphilum</name>
    <dbReference type="NCBI Taxonomy" id="1684307"/>
    <lineage>
        <taxon>Eukaryota</taxon>
        <taxon>Fungi</taxon>
        <taxon>Dikarya</taxon>
        <taxon>Basidiomycota</taxon>
        <taxon>Ustilaginomycotina</taxon>
        <taxon>Exobasidiomycetes</taxon>
        <taxon>Microstromatales</taxon>
        <taxon>Microstromatales incertae sedis</taxon>
        <taxon>Pseudomicrostroma</taxon>
    </lineage>
</organism>
<feature type="region of interest" description="Disordered" evidence="1">
    <location>
        <begin position="778"/>
        <end position="823"/>
    </location>
</feature>
<dbReference type="GeneID" id="37015532"/>
<proteinExistence type="predicted"/>
<feature type="compositionally biased region" description="Basic and acidic residues" evidence="1">
    <location>
        <begin position="133"/>
        <end position="156"/>
    </location>
</feature>
<feature type="compositionally biased region" description="Low complexity" evidence="1">
    <location>
        <begin position="1"/>
        <end position="20"/>
    </location>
</feature>
<feature type="compositionally biased region" description="Low complexity" evidence="1">
    <location>
        <begin position="52"/>
        <end position="74"/>
    </location>
</feature>
<feature type="compositionally biased region" description="Polar residues" evidence="1">
    <location>
        <begin position="118"/>
        <end position="131"/>
    </location>
</feature>
<gene>
    <name evidence="2" type="ORF">BCV69DRAFT_292499</name>
</gene>
<reference evidence="2 3" key="1">
    <citation type="journal article" date="2018" name="Mol. Biol. Evol.">
        <title>Broad Genomic Sampling Reveals a Smut Pathogenic Ancestry of the Fungal Clade Ustilaginomycotina.</title>
        <authorList>
            <person name="Kijpornyongpan T."/>
            <person name="Mondo S.J."/>
            <person name="Barry K."/>
            <person name="Sandor L."/>
            <person name="Lee J."/>
            <person name="Lipzen A."/>
            <person name="Pangilinan J."/>
            <person name="LaButti K."/>
            <person name="Hainaut M."/>
            <person name="Henrissat B."/>
            <person name="Grigoriev I.V."/>
            <person name="Spatafora J.W."/>
            <person name="Aime M.C."/>
        </authorList>
    </citation>
    <scope>NUCLEOTIDE SEQUENCE [LARGE SCALE GENOMIC DNA]</scope>
    <source>
        <strain evidence="2 3">MCA 4718</strain>
    </source>
</reference>
<feature type="region of interest" description="Disordered" evidence="1">
    <location>
        <begin position="1"/>
        <end position="291"/>
    </location>
</feature>
<feature type="region of interest" description="Disordered" evidence="1">
    <location>
        <begin position="604"/>
        <end position="724"/>
    </location>
</feature>
<feature type="compositionally biased region" description="Low complexity" evidence="1">
    <location>
        <begin position="701"/>
        <end position="715"/>
    </location>
</feature>
<evidence type="ECO:0000313" key="2">
    <source>
        <dbReference type="EMBL" id="PWN23223.1"/>
    </source>
</evidence>
<feature type="region of interest" description="Disordered" evidence="1">
    <location>
        <begin position="456"/>
        <end position="561"/>
    </location>
</feature>
<feature type="compositionally biased region" description="Basic and acidic residues" evidence="1">
    <location>
        <begin position="785"/>
        <end position="798"/>
    </location>
</feature>
<sequence length="823" mass="86068">MAPIFSSSKGSTSKSSGNVSKAEDSRVRGQRSTSLGQGDVVTPKPSRPSLAQIGSRMRTSSSSTSQSSRNGSIRVPSEAAGVGAAMTPSSSQSKDSISSNDRSRPRGSRSGGILSSFKGGQNQKARQSSFEVHSVRLERPHSDYFDAQRASADDRGSVSSPFEIVESPDLTTTALPLPLPAQGLAQAPAVGTDSRPREAESSADAYRTDVTVGDEPEASDMTNSTSSASAKVSHPPPVGRTRRSLANAIGRRLNGVGEAAPSSGSRDSEQVRPQESIEIATAPSAADPKQSFALRSMRKVSLGSSATLETDRAALKSQALAVASPSEELATHRAPSPSTQDPSAPTTPAEMPLRRTPGSPTLSPSTSSRNLYSLTGAHSSSISVAKFRNTRVRSESVGNTLDMSNIGVSPSGPGPTSPVLFATSLQNGEGLTPSEQLAALEATAARGGRATPLLRHFEGRADGQRSRIASSGSYFSAEPGRTGDDEPILSPPPVPTKGSARSYRSRQASFDGGALPTIEAIPRPVPPSPPAKNTRRFSERFEQSPSSMGNDMPAPSSARHSMLVRGRAWDAANALSSFGQRAVGSGGIPTRTLLDALARLGGDQEDVDAIQTPRRPWLHDEEVPQQSGGSSAPRTPTLPSTSGWATPLEKAGANEAPASSSASSRGPLSNGRMPRSSTMSSLPSLLPARGESPQHRSIPVSKSPSARSRSSQDGSTGVVPDSVWMTPSITIDSAVYDSLSADHRAYVQERHEVAFLAAQEAFQKTYAEQMKDVLATLPTSITSQPKREGKSGEGKAHLEVPVSSTADIPIDGPTRTEPESNQH</sequence>
<keyword evidence="3" id="KW-1185">Reference proteome</keyword>
<feature type="compositionally biased region" description="Basic and acidic residues" evidence="1">
    <location>
        <begin position="456"/>
        <end position="465"/>
    </location>
</feature>